<dbReference type="AlphaFoldDB" id="A0AAN6PH22"/>
<evidence type="ECO:0000256" key="8">
    <source>
        <dbReference type="SAM" id="Phobius"/>
    </source>
</evidence>
<feature type="transmembrane region" description="Helical" evidence="8">
    <location>
        <begin position="110"/>
        <end position="130"/>
    </location>
</feature>
<evidence type="ECO:0000256" key="7">
    <source>
        <dbReference type="SAM" id="MobiDB-lite"/>
    </source>
</evidence>
<evidence type="ECO:0000256" key="6">
    <source>
        <dbReference type="ARBA" id="ARBA00023136"/>
    </source>
</evidence>
<feature type="transmembrane region" description="Helical" evidence="8">
    <location>
        <begin position="137"/>
        <end position="164"/>
    </location>
</feature>
<dbReference type="PROSITE" id="PS50939">
    <property type="entry name" value="CYTOCHROME_B561"/>
    <property type="match status" value="1"/>
</dbReference>
<dbReference type="GO" id="GO:0016020">
    <property type="term" value="C:membrane"/>
    <property type="evidence" value="ECO:0007669"/>
    <property type="project" value="UniProtKB-SubCell"/>
</dbReference>
<feature type="compositionally biased region" description="Low complexity" evidence="7">
    <location>
        <begin position="48"/>
        <end position="65"/>
    </location>
</feature>
<dbReference type="PANTHER" id="PTHR47797">
    <property type="entry name" value="DEHYDROGENASE, PUTATIVE (AFU_ORTHOLOGUE AFUA_8G05805)-RELATED"/>
    <property type="match status" value="1"/>
</dbReference>
<feature type="chain" id="PRO_5042929185" description="Cytochrome b561 domain-containing protein" evidence="9">
    <location>
        <begin position="26"/>
        <end position="302"/>
    </location>
</feature>
<keyword evidence="9" id="KW-0732">Signal</keyword>
<comment type="caution">
    <text evidence="11">The sequence shown here is derived from an EMBL/GenBank/DDBJ whole genome shotgun (WGS) entry which is preliminary data.</text>
</comment>
<dbReference type="PANTHER" id="PTHR47797:SF1">
    <property type="entry name" value="CYTOCHROME B561 DOMAIN-CONTAINING PROTEIN-RELATED"/>
    <property type="match status" value="1"/>
</dbReference>
<feature type="transmembrane region" description="Helical" evidence="8">
    <location>
        <begin position="223"/>
        <end position="242"/>
    </location>
</feature>
<evidence type="ECO:0000256" key="4">
    <source>
        <dbReference type="ARBA" id="ARBA00022982"/>
    </source>
</evidence>
<evidence type="ECO:0000313" key="11">
    <source>
        <dbReference type="EMBL" id="KAK4038395.1"/>
    </source>
</evidence>
<dbReference type="SMART" id="SM00665">
    <property type="entry name" value="B561"/>
    <property type="match status" value="1"/>
</dbReference>
<evidence type="ECO:0000256" key="5">
    <source>
        <dbReference type="ARBA" id="ARBA00022989"/>
    </source>
</evidence>
<feature type="domain" description="Cytochrome b561" evidence="10">
    <location>
        <begin position="66"/>
        <end position="274"/>
    </location>
</feature>
<keyword evidence="4" id="KW-0249">Electron transport</keyword>
<feature type="region of interest" description="Disordered" evidence="7">
    <location>
        <begin position="34"/>
        <end position="65"/>
    </location>
</feature>
<keyword evidence="2" id="KW-0813">Transport</keyword>
<dbReference type="InterPro" id="IPR006593">
    <property type="entry name" value="Cyt_b561/ferric_Rdtase_TM"/>
</dbReference>
<comment type="subcellular location">
    <subcellularLocation>
        <location evidence="1">Membrane</location>
    </subcellularLocation>
</comment>
<proteinExistence type="predicted"/>
<keyword evidence="6 8" id="KW-0472">Membrane</keyword>
<evidence type="ECO:0000256" key="1">
    <source>
        <dbReference type="ARBA" id="ARBA00004370"/>
    </source>
</evidence>
<evidence type="ECO:0000259" key="10">
    <source>
        <dbReference type="PROSITE" id="PS50939"/>
    </source>
</evidence>
<feature type="transmembrane region" description="Helical" evidence="8">
    <location>
        <begin position="248"/>
        <end position="271"/>
    </location>
</feature>
<feature type="transmembrane region" description="Helical" evidence="8">
    <location>
        <begin position="184"/>
        <end position="203"/>
    </location>
</feature>
<protein>
    <recommendedName>
        <fullName evidence="10">Cytochrome b561 domain-containing protein</fullName>
    </recommendedName>
</protein>
<feature type="signal peptide" evidence="9">
    <location>
        <begin position="1"/>
        <end position="25"/>
    </location>
</feature>
<evidence type="ECO:0000313" key="12">
    <source>
        <dbReference type="Proteomes" id="UP001303115"/>
    </source>
</evidence>
<feature type="region of interest" description="Disordered" evidence="7">
    <location>
        <begin position="278"/>
        <end position="302"/>
    </location>
</feature>
<accession>A0AAN6PH22</accession>
<dbReference type="Proteomes" id="UP001303115">
    <property type="component" value="Unassembled WGS sequence"/>
</dbReference>
<evidence type="ECO:0000256" key="3">
    <source>
        <dbReference type="ARBA" id="ARBA00022692"/>
    </source>
</evidence>
<feature type="compositionally biased region" description="Basic and acidic residues" evidence="7">
    <location>
        <begin position="282"/>
        <end position="302"/>
    </location>
</feature>
<dbReference type="Gene3D" id="1.20.120.1770">
    <property type="match status" value="1"/>
</dbReference>
<sequence length="302" mass="31748">MGSQRPSYRLALLIAAAFLVLTVSARGPGGGGGGYYGPPGGGGGEATGSGTSTSGGDTSSSSDSNSGSYYGFDNANGFGGGSRGGNGGNGRAGAGRPGFDIEQALSFRRIHGILAALAMVLLFPIGSILLRVLPGRVGVWVHAVFQVLAWCVYVAGAAVGIYLVTLVQIPGGGLLQNPTTRYHPIIGLVLLALFVVQPVIGFVHHRVYKKVERRQMWSWAHLAIGRGGITLGIVNGGLGLYLSGASAYYTRVYVIVAAIMWALWMAVAIWAEIRRARKNRRPKDEPKNDPKNEPKNEPTNES</sequence>
<evidence type="ECO:0000256" key="2">
    <source>
        <dbReference type="ARBA" id="ARBA00022448"/>
    </source>
</evidence>
<organism evidence="11 12">
    <name type="scientific">Parachaetomium inaequale</name>
    <dbReference type="NCBI Taxonomy" id="2588326"/>
    <lineage>
        <taxon>Eukaryota</taxon>
        <taxon>Fungi</taxon>
        <taxon>Dikarya</taxon>
        <taxon>Ascomycota</taxon>
        <taxon>Pezizomycotina</taxon>
        <taxon>Sordariomycetes</taxon>
        <taxon>Sordariomycetidae</taxon>
        <taxon>Sordariales</taxon>
        <taxon>Chaetomiaceae</taxon>
        <taxon>Parachaetomium</taxon>
    </lineage>
</organism>
<gene>
    <name evidence="11" type="ORF">C8A01DRAFT_37638</name>
</gene>
<keyword evidence="3 8" id="KW-0812">Transmembrane</keyword>
<name>A0AAN6PH22_9PEZI</name>
<dbReference type="EMBL" id="MU854430">
    <property type="protein sequence ID" value="KAK4038395.1"/>
    <property type="molecule type" value="Genomic_DNA"/>
</dbReference>
<evidence type="ECO:0000256" key="9">
    <source>
        <dbReference type="SAM" id="SignalP"/>
    </source>
</evidence>
<keyword evidence="5 8" id="KW-1133">Transmembrane helix</keyword>
<dbReference type="CDD" id="cd08760">
    <property type="entry name" value="Cyt_b561_FRRS1_like"/>
    <property type="match status" value="1"/>
</dbReference>
<reference evidence="12" key="1">
    <citation type="journal article" date="2023" name="Mol. Phylogenet. Evol.">
        <title>Genome-scale phylogeny and comparative genomics of the fungal order Sordariales.</title>
        <authorList>
            <person name="Hensen N."/>
            <person name="Bonometti L."/>
            <person name="Westerberg I."/>
            <person name="Brannstrom I.O."/>
            <person name="Guillou S."/>
            <person name="Cros-Aarteil S."/>
            <person name="Calhoun S."/>
            <person name="Haridas S."/>
            <person name="Kuo A."/>
            <person name="Mondo S."/>
            <person name="Pangilinan J."/>
            <person name="Riley R."/>
            <person name="LaButti K."/>
            <person name="Andreopoulos B."/>
            <person name="Lipzen A."/>
            <person name="Chen C."/>
            <person name="Yan M."/>
            <person name="Daum C."/>
            <person name="Ng V."/>
            <person name="Clum A."/>
            <person name="Steindorff A."/>
            <person name="Ohm R.A."/>
            <person name="Martin F."/>
            <person name="Silar P."/>
            <person name="Natvig D.O."/>
            <person name="Lalanne C."/>
            <person name="Gautier V."/>
            <person name="Ament-Velasquez S.L."/>
            <person name="Kruys A."/>
            <person name="Hutchinson M.I."/>
            <person name="Powell A.J."/>
            <person name="Barry K."/>
            <person name="Miller A.N."/>
            <person name="Grigoriev I.V."/>
            <person name="Debuchy R."/>
            <person name="Gladieux P."/>
            <person name="Hiltunen Thoren M."/>
            <person name="Johannesson H."/>
        </authorList>
    </citation>
    <scope>NUCLEOTIDE SEQUENCE [LARGE SCALE GENOMIC DNA]</scope>
    <source>
        <strain evidence="12">CBS 284.82</strain>
    </source>
</reference>
<keyword evidence="12" id="KW-1185">Reference proteome</keyword>
<feature type="compositionally biased region" description="Gly residues" evidence="7">
    <location>
        <begin position="34"/>
        <end position="47"/>
    </location>
</feature>